<evidence type="ECO:0000313" key="2">
    <source>
        <dbReference type="Proteomes" id="UP000624279"/>
    </source>
</evidence>
<proteinExistence type="predicted"/>
<comment type="caution">
    <text evidence="1">The sequence shown here is derived from an EMBL/GenBank/DDBJ whole genome shotgun (WGS) entry which is preliminary data.</text>
</comment>
<dbReference type="EMBL" id="JACOGA010000004">
    <property type="protein sequence ID" value="MBC3873070.1"/>
    <property type="molecule type" value="Genomic_DNA"/>
</dbReference>
<organism evidence="1 2">
    <name type="scientific">Undibacterium flavidum</name>
    <dbReference type="NCBI Taxonomy" id="2762297"/>
    <lineage>
        <taxon>Bacteria</taxon>
        <taxon>Pseudomonadati</taxon>
        <taxon>Pseudomonadota</taxon>
        <taxon>Betaproteobacteria</taxon>
        <taxon>Burkholderiales</taxon>
        <taxon>Oxalobacteraceae</taxon>
        <taxon>Undibacterium</taxon>
    </lineage>
</organism>
<keyword evidence="2" id="KW-1185">Reference proteome</keyword>
<reference evidence="1 2" key="1">
    <citation type="submission" date="2020-08" db="EMBL/GenBank/DDBJ databases">
        <title>Novel species isolated from subtropical streams in China.</title>
        <authorList>
            <person name="Lu H."/>
        </authorList>
    </citation>
    <scope>NUCLEOTIDE SEQUENCE [LARGE SCALE GENOMIC DNA]</scope>
    <source>
        <strain evidence="1 2">LX15W</strain>
    </source>
</reference>
<evidence type="ECO:0000313" key="1">
    <source>
        <dbReference type="EMBL" id="MBC3873070.1"/>
    </source>
</evidence>
<name>A0ABR6Y8Y3_9BURK</name>
<sequence length="127" mass="14764">MSEQQLREELDAVYRSTSWRITAPLRFFMAGLKFLIYSIGSPKKSMIRVLRYLNQYRWIVSAATFVLDYFPGIKKRIRGHVFNFEPQASEFRQKPAKDSVALKRTANMSEASIQILSELEAALKNKK</sequence>
<gene>
    <name evidence="1" type="ORF">H8K55_05685</name>
</gene>
<protein>
    <submittedName>
        <fullName evidence="1">Uncharacterized protein</fullName>
    </submittedName>
</protein>
<dbReference type="RefSeq" id="WP_186941111.1">
    <property type="nucleotide sequence ID" value="NZ_JACOGA010000004.1"/>
</dbReference>
<accession>A0ABR6Y8Y3</accession>
<dbReference type="Proteomes" id="UP000624279">
    <property type="component" value="Unassembled WGS sequence"/>
</dbReference>